<name>A0A067CI82_SAPPC</name>
<evidence type="ECO:0000313" key="2">
    <source>
        <dbReference type="EMBL" id="KDO26236.1"/>
    </source>
</evidence>
<sequence>MDRQEHDQQAPGRRRLRSDGPAEAPLPLRPQRLGGPRQRTEEQRNDDGMARARRDLNRLIVRKVATAQRRVIDASPREEWPALRAVHSTWASRAPTVLAMFKPHEWPVGASHDHQ</sequence>
<reference evidence="2 3" key="1">
    <citation type="journal article" date="2013" name="PLoS Genet.">
        <title>Distinctive expansion of potential virulence genes in the genome of the oomycete fish pathogen Saprolegnia parasitica.</title>
        <authorList>
            <person name="Jiang R.H."/>
            <person name="de Bruijn I."/>
            <person name="Haas B.J."/>
            <person name="Belmonte R."/>
            <person name="Lobach L."/>
            <person name="Christie J."/>
            <person name="van den Ackerveken G."/>
            <person name="Bottin A."/>
            <person name="Bulone V."/>
            <person name="Diaz-Moreno S.M."/>
            <person name="Dumas B."/>
            <person name="Fan L."/>
            <person name="Gaulin E."/>
            <person name="Govers F."/>
            <person name="Grenville-Briggs L.J."/>
            <person name="Horner N.R."/>
            <person name="Levin J.Z."/>
            <person name="Mammella M."/>
            <person name="Meijer H.J."/>
            <person name="Morris P."/>
            <person name="Nusbaum C."/>
            <person name="Oome S."/>
            <person name="Phillips A.J."/>
            <person name="van Rooyen D."/>
            <person name="Rzeszutek E."/>
            <person name="Saraiva M."/>
            <person name="Secombes C.J."/>
            <person name="Seidl M.F."/>
            <person name="Snel B."/>
            <person name="Stassen J.H."/>
            <person name="Sykes S."/>
            <person name="Tripathy S."/>
            <person name="van den Berg H."/>
            <person name="Vega-Arreguin J.C."/>
            <person name="Wawra S."/>
            <person name="Young S.K."/>
            <person name="Zeng Q."/>
            <person name="Dieguez-Uribeondo J."/>
            <person name="Russ C."/>
            <person name="Tyler B.M."/>
            <person name="van West P."/>
        </authorList>
    </citation>
    <scope>NUCLEOTIDE SEQUENCE [LARGE SCALE GENOMIC DNA]</scope>
    <source>
        <strain evidence="2 3">CBS 223.65</strain>
    </source>
</reference>
<feature type="region of interest" description="Disordered" evidence="1">
    <location>
        <begin position="1"/>
        <end position="53"/>
    </location>
</feature>
<organism evidence="2 3">
    <name type="scientific">Saprolegnia parasitica (strain CBS 223.65)</name>
    <dbReference type="NCBI Taxonomy" id="695850"/>
    <lineage>
        <taxon>Eukaryota</taxon>
        <taxon>Sar</taxon>
        <taxon>Stramenopiles</taxon>
        <taxon>Oomycota</taxon>
        <taxon>Saprolegniomycetes</taxon>
        <taxon>Saprolegniales</taxon>
        <taxon>Saprolegniaceae</taxon>
        <taxon>Saprolegnia</taxon>
    </lineage>
</organism>
<protein>
    <submittedName>
        <fullName evidence="2">Uncharacterized protein</fullName>
    </submittedName>
</protein>
<proteinExistence type="predicted"/>
<dbReference type="RefSeq" id="XP_012202945.1">
    <property type="nucleotide sequence ID" value="XM_012347555.1"/>
</dbReference>
<dbReference type="GeneID" id="24130540"/>
<feature type="compositionally biased region" description="Basic and acidic residues" evidence="1">
    <location>
        <begin position="38"/>
        <end position="53"/>
    </location>
</feature>
<dbReference type="EMBL" id="KK583225">
    <property type="protein sequence ID" value="KDO26236.1"/>
    <property type="molecule type" value="Genomic_DNA"/>
</dbReference>
<keyword evidence="3" id="KW-1185">Reference proteome</keyword>
<dbReference type="Proteomes" id="UP000030745">
    <property type="component" value="Unassembled WGS sequence"/>
</dbReference>
<dbReference type="KEGG" id="spar:SPRG_08311"/>
<dbReference type="OMA" id="RNDDGMA"/>
<accession>A0A067CI82</accession>
<dbReference type="AlphaFoldDB" id="A0A067CI82"/>
<dbReference type="VEuPathDB" id="FungiDB:SPRG_08311"/>
<gene>
    <name evidence="2" type="ORF">SPRG_08311</name>
</gene>
<feature type="compositionally biased region" description="Low complexity" evidence="1">
    <location>
        <begin position="25"/>
        <end position="37"/>
    </location>
</feature>
<evidence type="ECO:0000256" key="1">
    <source>
        <dbReference type="SAM" id="MobiDB-lite"/>
    </source>
</evidence>
<evidence type="ECO:0000313" key="3">
    <source>
        <dbReference type="Proteomes" id="UP000030745"/>
    </source>
</evidence>